<feature type="compositionally biased region" description="Low complexity" evidence="2">
    <location>
        <begin position="27"/>
        <end position="41"/>
    </location>
</feature>
<dbReference type="EMBL" id="GGMR01014436">
    <property type="protein sequence ID" value="MBY27055.1"/>
    <property type="molecule type" value="Transcribed_RNA"/>
</dbReference>
<accession>A0A2S2PCD2</accession>
<feature type="coiled-coil region" evidence="1">
    <location>
        <begin position="531"/>
        <end position="561"/>
    </location>
</feature>
<keyword evidence="1" id="KW-0175">Coiled coil</keyword>
<evidence type="ECO:0000313" key="3">
    <source>
        <dbReference type="EMBL" id="MBY27055.1"/>
    </source>
</evidence>
<reference evidence="3" key="1">
    <citation type="submission" date="2018-04" db="EMBL/GenBank/DDBJ databases">
        <title>Transcriptome of Schizaphis graminum biotype I.</title>
        <authorList>
            <person name="Scully E.D."/>
            <person name="Geib S.M."/>
            <person name="Palmer N.A."/>
            <person name="Koch K."/>
            <person name="Bradshaw J."/>
            <person name="Heng-Moss T."/>
            <person name="Sarath G."/>
        </authorList>
    </citation>
    <scope>NUCLEOTIDE SEQUENCE</scope>
</reference>
<organism evidence="3">
    <name type="scientific">Schizaphis graminum</name>
    <name type="common">Green bug aphid</name>
    <dbReference type="NCBI Taxonomy" id="13262"/>
    <lineage>
        <taxon>Eukaryota</taxon>
        <taxon>Metazoa</taxon>
        <taxon>Ecdysozoa</taxon>
        <taxon>Arthropoda</taxon>
        <taxon>Hexapoda</taxon>
        <taxon>Insecta</taxon>
        <taxon>Pterygota</taxon>
        <taxon>Neoptera</taxon>
        <taxon>Paraneoptera</taxon>
        <taxon>Hemiptera</taxon>
        <taxon>Sternorrhyncha</taxon>
        <taxon>Aphidomorpha</taxon>
        <taxon>Aphidoidea</taxon>
        <taxon>Aphididae</taxon>
        <taxon>Aphidini</taxon>
        <taxon>Schizaphis</taxon>
    </lineage>
</organism>
<name>A0A2S2PCD2_SCHGA</name>
<feature type="region of interest" description="Disordered" evidence="2">
    <location>
        <begin position="16"/>
        <end position="41"/>
    </location>
</feature>
<evidence type="ECO:0000256" key="2">
    <source>
        <dbReference type="SAM" id="MobiDB-lite"/>
    </source>
</evidence>
<dbReference type="AlphaFoldDB" id="A0A2S2PCD2"/>
<evidence type="ECO:0000256" key="1">
    <source>
        <dbReference type="SAM" id="Coils"/>
    </source>
</evidence>
<proteinExistence type="predicted"/>
<protein>
    <submittedName>
        <fullName evidence="3">Centrosome-associated protein</fullName>
    </submittedName>
</protein>
<gene>
    <name evidence="3" type="primary">CEP350_2</name>
    <name evidence="3" type="ORF">g.174451</name>
</gene>
<sequence>MTRKLNESRKSLMVKIKKKSMHESKSSIKNHSSSTNSSCSILQNVNNNENVDNQYMDESDRITLIDGKTYFYPISTDTSCDHSISLNKTVNELQKKKILMNQRKIMIICTQINIDSYKLIVQSFQSLESIPVFEDTQLHEKHTVKEVNTSKKSNEIETEVNILLKSQSQNTLNIQTSNYVKSNLKKETHLCEVNETMDNGIHLDIASCKYSISNQSMLETSNNQEPYLKIYNKKSLTIHDNINCSDTTSLPDSSAIQRKLLVNLNKNDTDVCEKLENSVSQFEVPNHKIELDDIYSSDFTSSDYTSDFQGSYQFNKNDNIVELNDSEQSNETSYEEERSEGEIMFEDKTFIEQYSNDHSNLVQNNNSNDKKVHAITTNIFNCLLKDTKKSLKSYINKSLFRSEKKDLNNLTEETPLLLMLKREEESQNRIILSEQAIIISDVLFKQHFKPIFTEILQMYLPRLNEIEMEKLKVYLKWSSSKKKKLKLSECLNFKHKINDVDNEKSFELFYQKYLEQKKSQTFQDGSNDVMLNHTQQEAEKLKQEQIRIEEEIERLRMSEEAQFFLREIPNKPPPPYKSPTKIKALIDIPYTSDEVHKIVLTAANQVFNGSQSPLSNDFIIDSDSVLHADYKLLIFDYCKEIANDLFIDETNLPLWKRSIKGLKKFRAKPNNPKDLSDIVIKKMNQIIDLDDCEEKVNKFVVNQMHEENSKWTDFQMDELEIQNNIVQSLMKKLICDTITNTKTNFYLKFI</sequence>